<dbReference type="EMBL" id="JAGEVG010000041">
    <property type="protein sequence ID" value="MBO3100285.1"/>
    <property type="molecule type" value="Genomic_DNA"/>
</dbReference>
<keyword evidence="3" id="KW-1185">Reference proteome</keyword>
<name>A0ABS3SX37_9FLAO</name>
<reference evidence="2 3" key="1">
    <citation type="submission" date="2021-03" db="EMBL/GenBank/DDBJ databases">
        <title>Gelidibacter sp. nov., isolated from costal sediment.</title>
        <authorList>
            <person name="Lun K.-Y."/>
        </authorList>
    </citation>
    <scope>NUCLEOTIDE SEQUENCE [LARGE SCALE GENOMIC DNA]</scope>
    <source>
        <strain evidence="2 3">DF109</strain>
    </source>
</reference>
<feature type="transmembrane region" description="Helical" evidence="1">
    <location>
        <begin position="20"/>
        <end position="39"/>
    </location>
</feature>
<proteinExistence type="predicted"/>
<feature type="transmembrane region" description="Helical" evidence="1">
    <location>
        <begin position="51"/>
        <end position="70"/>
    </location>
</feature>
<evidence type="ECO:0000313" key="3">
    <source>
        <dbReference type="Proteomes" id="UP000681315"/>
    </source>
</evidence>
<dbReference type="RefSeq" id="WP_208235390.1">
    <property type="nucleotide sequence ID" value="NZ_JAGEVG010000041.1"/>
</dbReference>
<accession>A0ABS3SX37</accession>
<keyword evidence="1" id="KW-0812">Transmembrane</keyword>
<sequence>MKDSDHLSIETLNKKLKTTITGTAILAGVIVIFFILMIIDYVETKAFNSMWIIPIVSTFIVVSNILKIRALRKILKSKQS</sequence>
<keyword evidence="1" id="KW-0472">Membrane</keyword>
<dbReference type="Proteomes" id="UP000681315">
    <property type="component" value="Unassembled WGS sequence"/>
</dbReference>
<organism evidence="2 3">
    <name type="scientific">Gelidibacter pelagius</name>
    <dbReference type="NCBI Taxonomy" id="2819985"/>
    <lineage>
        <taxon>Bacteria</taxon>
        <taxon>Pseudomonadati</taxon>
        <taxon>Bacteroidota</taxon>
        <taxon>Flavobacteriia</taxon>
        <taxon>Flavobacteriales</taxon>
        <taxon>Flavobacteriaceae</taxon>
        <taxon>Gelidibacter</taxon>
    </lineage>
</organism>
<gene>
    <name evidence="2" type="ORF">J4051_18590</name>
</gene>
<evidence type="ECO:0000313" key="2">
    <source>
        <dbReference type="EMBL" id="MBO3100285.1"/>
    </source>
</evidence>
<evidence type="ECO:0008006" key="4">
    <source>
        <dbReference type="Google" id="ProtNLM"/>
    </source>
</evidence>
<protein>
    <recommendedName>
        <fullName evidence="4">Redox-active disulfide protein 2</fullName>
    </recommendedName>
</protein>
<comment type="caution">
    <text evidence="2">The sequence shown here is derived from an EMBL/GenBank/DDBJ whole genome shotgun (WGS) entry which is preliminary data.</text>
</comment>
<evidence type="ECO:0000256" key="1">
    <source>
        <dbReference type="SAM" id="Phobius"/>
    </source>
</evidence>
<keyword evidence="1" id="KW-1133">Transmembrane helix</keyword>